<name>A0A4R5LWX7_9GAMM</name>
<reference evidence="2 3" key="1">
    <citation type="submission" date="2019-03" db="EMBL/GenBank/DDBJ databases">
        <title>Seongchinamella monodicae gen. nov., sp. nov., a novel member of the Gammaproteobacteria isolated from a tidal mudflat of beach.</title>
        <authorList>
            <person name="Yang H.G."/>
            <person name="Kang J.W."/>
            <person name="Lee S.D."/>
        </authorList>
    </citation>
    <scope>NUCLEOTIDE SEQUENCE [LARGE SCALE GENOMIC DNA]</scope>
    <source>
        <strain evidence="2 3">GH4-78</strain>
    </source>
</reference>
<organism evidence="2 3">
    <name type="scientific">Seongchinamella unica</name>
    <dbReference type="NCBI Taxonomy" id="2547392"/>
    <lineage>
        <taxon>Bacteria</taxon>
        <taxon>Pseudomonadati</taxon>
        <taxon>Pseudomonadota</taxon>
        <taxon>Gammaproteobacteria</taxon>
        <taxon>Cellvibrionales</taxon>
        <taxon>Halieaceae</taxon>
        <taxon>Seongchinamella</taxon>
    </lineage>
</organism>
<proteinExistence type="predicted"/>
<dbReference type="EMBL" id="SMSE01000001">
    <property type="protein sequence ID" value="TDG15937.1"/>
    <property type="molecule type" value="Genomic_DNA"/>
</dbReference>
<protein>
    <submittedName>
        <fullName evidence="2">DUF4252 domain-containing protein</fullName>
    </submittedName>
</protein>
<gene>
    <name evidence="2" type="ORF">E2F43_06850</name>
</gene>
<sequence length="175" mass="18686">MKALITVLMAALFSLPVTAQEAQLESLPGYVDFADLDAIYGEPRVMINIGGNLLKLLSAATAVDDPETAVMISGLEGVRIKVYPTAGNLKPALEKVNEARASLAAAHWEPVVQVYEADEEVQIFMKSGGDTIEGLTVMAVNGEEAVFLNILGVIDPKQIGKVMNSLNVDVELDTE</sequence>
<evidence type="ECO:0000256" key="1">
    <source>
        <dbReference type="SAM" id="SignalP"/>
    </source>
</evidence>
<dbReference type="AlphaFoldDB" id="A0A4R5LWX7"/>
<dbReference type="OrthoDB" id="194679at2"/>
<dbReference type="InterPro" id="IPR025348">
    <property type="entry name" value="DUF4252"/>
</dbReference>
<comment type="caution">
    <text evidence="2">The sequence shown here is derived from an EMBL/GenBank/DDBJ whole genome shotgun (WGS) entry which is preliminary data.</text>
</comment>
<dbReference type="Proteomes" id="UP000295554">
    <property type="component" value="Unassembled WGS sequence"/>
</dbReference>
<dbReference type="RefSeq" id="WP_133210880.1">
    <property type="nucleotide sequence ID" value="NZ_SMSE01000001.1"/>
</dbReference>
<evidence type="ECO:0000313" key="2">
    <source>
        <dbReference type="EMBL" id="TDG15937.1"/>
    </source>
</evidence>
<keyword evidence="1" id="KW-0732">Signal</keyword>
<dbReference type="Pfam" id="PF14060">
    <property type="entry name" value="DUF4252"/>
    <property type="match status" value="1"/>
</dbReference>
<feature type="signal peptide" evidence="1">
    <location>
        <begin position="1"/>
        <end position="19"/>
    </location>
</feature>
<evidence type="ECO:0000313" key="3">
    <source>
        <dbReference type="Proteomes" id="UP000295554"/>
    </source>
</evidence>
<feature type="chain" id="PRO_5020492141" evidence="1">
    <location>
        <begin position="20"/>
        <end position="175"/>
    </location>
</feature>
<accession>A0A4R5LWX7</accession>
<keyword evidence="3" id="KW-1185">Reference proteome</keyword>